<dbReference type="Gene3D" id="3.20.140.10">
    <property type="entry name" value="nicotinate phosphoribosyltransferase"/>
    <property type="match status" value="1"/>
</dbReference>
<proteinExistence type="inferred from homology"/>
<dbReference type="OrthoDB" id="193380at2759"/>
<dbReference type="GO" id="GO:0004516">
    <property type="term" value="F:nicotinate phosphoribosyltransferase activity"/>
    <property type="evidence" value="ECO:0007669"/>
    <property type="project" value="UniProtKB-UniRule"/>
</dbReference>
<evidence type="ECO:0000256" key="5">
    <source>
        <dbReference type="ARBA" id="ARBA00022598"/>
    </source>
</evidence>
<dbReference type="PIRSF" id="PIRSF000484">
    <property type="entry name" value="NAPRT"/>
    <property type="match status" value="1"/>
</dbReference>
<evidence type="ECO:0000256" key="4">
    <source>
        <dbReference type="ARBA" id="ARBA00022553"/>
    </source>
</evidence>
<dbReference type="InterPro" id="IPR036068">
    <property type="entry name" value="Nicotinate_pribotase-like_C"/>
</dbReference>
<dbReference type="EMBL" id="KV440987">
    <property type="protein sequence ID" value="OAD70837.1"/>
    <property type="molecule type" value="Genomic_DNA"/>
</dbReference>
<gene>
    <name evidence="11" type="ORF">PHYBLDRAFT_126265</name>
</gene>
<comment type="catalytic activity">
    <reaction evidence="7 8">
        <text>5-phospho-alpha-D-ribose 1-diphosphate + nicotinate + ATP + H2O = nicotinate beta-D-ribonucleotide + ADP + phosphate + diphosphate</text>
        <dbReference type="Rhea" id="RHEA:36163"/>
        <dbReference type="ChEBI" id="CHEBI:15377"/>
        <dbReference type="ChEBI" id="CHEBI:30616"/>
        <dbReference type="ChEBI" id="CHEBI:32544"/>
        <dbReference type="ChEBI" id="CHEBI:33019"/>
        <dbReference type="ChEBI" id="CHEBI:43474"/>
        <dbReference type="ChEBI" id="CHEBI:57502"/>
        <dbReference type="ChEBI" id="CHEBI:58017"/>
        <dbReference type="ChEBI" id="CHEBI:456216"/>
        <dbReference type="EC" id="6.3.4.21"/>
    </reaction>
</comment>
<dbReference type="InterPro" id="IPR041525">
    <property type="entry name" value="N/Namide_PRibTrfase"/>
</dbReference>
<organism evidence="11 12">
    <name type="scientific">Phycomyces blakesleeanus (strain ATCC 8743b / DSM 1359 / FGSC 10004 / NBRC 33097 / NRRL 1555)</name>
    <dbReference type="NCBI Taxonomy" id="763407"/>
    <lineage>
        <taxon>Eukaryota</taxon>
        <taxon>Fungi</taxon>
        <taxon>Fungi incertae sedis</taxon>
        <taxon>Mucoromycota</taxon>
        <taxon>Mucoromycotina</taxon>
        <taxon>Mucoromycetes</taxon>
        <taxon>Mucorales</taxon>
        <taxon>Phycomycetaceae</taxon>
        <taxon>Phycomyces</taxon>
    </lineage>
</organism>
<dbReference type="Pfam" id="PF17767">
    <property type="entry name" value="NAPRTase_N"/>
    <property type="match status" value="1"/>
</dbReference>
<dbReference type="HAMAP" id="MF_00570">
    <property type="entry name" value="NAPRTase"/>
    <property type="match status" value="1"/>
</dbReference>
<dbReference type="SUPFAM" id="SSF54675">
    <property type="entry name" value="Nicotinate/Quinolinate PRTase N-terminal domain-like"/>
    <property type="match status" value="1"/>
</dbReference>
<keyword evidence="6 8" id="KW-0662">Pyridine nucleotide biosynthesis</keyword>
<sequence>MASTQIALASILDNDLYKFTMQHCALQHYKDAQVVYQFTNREKELSLNQEAFNWLQEQITSMESLVLTADERDYMASFPFFDQSYIDYLAKFRFRPQEQIHAQFDASTESLSLTIKGLWHETILYEVPLLALISEAYFRFVDRDWNYDGQEERAKEKTRALLTNGCHFSEFGTRRRRDFKTHDIVFGAIHAEHQALLKEDPEIKGGVTGTSNVHLAKKYGVKAIGTLAHEFFMAVSALEGIKHANRTTLKRWYETYHGNLGIALTDTFTTKVFLQDFNKDLADKYIAVRQDSGDAIKFITTIVDHYKSIGVDPSTKMIVFSDALDVKRAVQLVSLSEEAGIKASFGIGTSLTNDFKKASDPTKKSKPLNIVIKMSECNGKRVIKLSDDVLKNSADAETVRKFKEELGI</sequence>
<name>A0A167LP93_PHYB8</name>
<keyword evidence="5 8" id="KW-0436">Ligase</keyword>
<evidence type="ECO:0000313" key="11">
    <source>
        <dbReference type="EMBL" id="OAD70837.1"/>
    </source>
</evidence>
<comment type="function">
    <text evidence="8">Catalyzes the synthesis of beta-nicotinate D-ribonucleotide from nicotinate and 5-phospho-D-ribose 1-phosphate at the expense of ATP.</text>
</comment>
<dbReference type="PANTHER" id="PTHR11098">
    <property type="entry name" value="NICOTINATE PHOSPHORIBOSYLTRANSFERASE"/>
    <property type="match status" value="1"/>
</dbReference>
<evidence type="ECO:0000259" key="10">
    <source>
        <dbReference type="Pfam" id="PF17767"/>
    </source>
</evidence>
<evidence type="ECO:0000259" key="9">
    <source>
        <dbReference type="Pfam" id="PF04095"/>
    </source>
</evidence>
<keyword evidence="12" id="KW-1185">Reference proteome</keyword>
<keyword evidence="4" id="KW-0597">Phosphoprotein</keyword>
<evidence type="ECO:0000256" key="3">
    <source>
        <dbReference type="ARBA" id="ARBA00013236"/>
    </source>
</evidence>
<dbReference type="FunCoup" id="A0A167LP93">
    <property type="interactions" value="364"/>
</dbReference>
<dbReference type="Proteomes" id="UP000077315">
    <property type="component" value="Unassembled WGS sequence"/>
</dbReference>
<dbReference type="SUPFAM" id="SSF51690">
    <property type="entry name" value="Nicotinate/Quinolinate PRTase C-terminal domain-like"/>
    <property type="match status" value="1"/>
</dbReference>
<dbReference type="PANTHER" id="PTHR11098:SF1">
    <property type="entry name" value="NICOTINATE PHOSPHORIBOSYLTRANSFERASE"/>
    <property type="match status" value="1"/>
</dbReference>
<feature type="domain" description="Nicotinate phosphoribosyltransferase N-terminal" evidence="10">
    <location>
        <begin position="12"/>
        <end position="134"/>
    </location>
</feature>
<dbReference type="GO" id="GO:0034355">
    <property type="term" value="P:NAD+ biosynthetic process via the salvage pathway"/>
    <property type="evidence" value="ECO:0007669"/>
    <property type="project" value="TreeGrafter"/>
</dbReference>
<evidence type="ECO:0000313" key="12">
    <source>
        <dbReference type="Proteomes" id="UP000077315"/>
    </source>
</evidence>
<dbReference type="InterPro" id="IPR006406">
    <property type="entry name" value="Nic_PRibTrfase"/>
</dbReference>
<evidence type="ECO:0000256" key="1">
    <source>
        <dbReference type="ARBA" id="ARBA00004952"/>
    </source>
</evidence>
<dbReference type="Pfam" id="PF04095">
    <property type="entry name" value="NAPRTase"/>
    <property type="match status" value="1"/>
</dbReference>
<dbReference type="InterPro" id="IPR040727">
    <property type="entry name" value="NAPRTase_N"/>
</dbReference>
<accession>A0A167LP93</accession>
<reference evidence="12" key="1">
    <citation type="submission" date="2015-06" db="EMBL/GenBank/DDBJ databases">
        <title>Expansion of signal transduction pathways in fungi by whole-genome duplication.</title>
        <authorList>
            <consortium name="DOE Joint Genome Institute"/>
            <person name="Corrochano L.M."/>
            <person name="Kuo A."/>
            <person name="Marcet-Houben M."/>
            <person name="Polaino S."/>
            <person name="Salamov A."/>
            <person name="Villalobos J.M."/>
            <person name="Alvarez M.I."/>
            <person name="Avalos J."/>
            <person name="Benito E.P."/>
            <person name="Benoit I."/>
            <person name="Burger G."/>
            <person name="Camino L.P."/>
            <person name="Canovas D."/>
            <person name="Cerda-Olmedo E."/>
            <person name="Cheng J.-F."/>
            <person name="Dominguez A."/>
            <person name="Elias M."/>
            <person name="Eslava A.P."/>
            <person name="Glaser F."/>
            <person name="Grimwood J."/>
            <person name="Gutierrez G."/>
            <person name="Heitman J."/>
            <person name="Henrissat B."/>
            <person name="Iturriaga E.A."/>
            <person name="Lang B.F."/>
            <person name="Lavin J.L."/>
            <person name="Lee S."/>
            <person name="Li W."/>
            <person name="Lindquist E."/>
            <person name="Lopez-Garcia S."/>
            <person name="Luque E.M."/>
            <person name="Marcos A.T."/>
            <person name="Martin J."/>
            <person name="McCluskey K."/>
            <person name="Medina H.R."/>
            <person name="Miralles-Duran A."/>
            <person name="Miyazaki A."/>
            <person name="Munoz-Torres E."/>
            <person name="Oguiza J.A."/>
            <person name="Ohm R."/>
            <person name="Olmedo M."/>
            <person name="Orejas M."/>
            <person name="Ortiz-Castellanos L."/>
            <person name="Pisabarro A.G."/>
            <person name="Rodriguez-Romero J."/>
            <person name="Ruiz-Herrera J."/>
            <person name="Ruiz-Vazquez R."/>
            <person name="Sanz C."/>
            <person name="Schackwitz W."/>
            <person name="Schmutz J."/>
            <person name="Shahriari M."/>
            <person name="Shelest E."/>
            <person name="Silva-Franco F."/>
            <person name="Soanes D."/>
            <person name="Syed K."/>
            <person name="Tagua V.G."/>
            <person name="Talbot N.J."/>
            <person name="Thon M."/>
            <person name="De vries R.P."/>
            <person name="Wiebenga A."/>
            <person name="Yadav J.S."/>
            <person name="Braun E.L."/>
            <person name="Baker S."/>
            <person name="Garre V."/>
            <person name="Horwitz B."/>
            <person name="Torres-Martinez S."/>
            <person name="Idnurm A."/>
            <person name="Herrera-Estrella A."/>
            <person name="Gabaldon T."/>
            <person name="Grigoriev I.V."/>
        </authorList>
    </citation>
    <scope>NUCLEOTIDE SEQUENCE [LARGE SCALE GENOMIC DNA]</scope>
    <source>
        <strain evidence="12">NRRL 1555(-)</strain>
    </source>
</reference>
<comment type="similarity">
    <text evidence="2 8">Belongs to the NAPRTase family.</text>
</comment>
<dbReference type="VEuPathDB" id="FungiDB:PHYBLDRAFT_126265"/>
<dbReference type="NCBIfam" id="TIGR01514">
    <property type="entry name" value="NAPRTase"/>
    <property type="match status" value="1"/>
</dbReference>
<dbReference type="GO" id="GO:0005829">
    <property type="term" value="C:cytosol"/>
    <property type="evidence" value="ECO:0007669"/>
    <property type="project" value="TreeGrafter"/>
</dbReference>
<evidence type="ECO:0000256" key="6">
    <source>
        <dbReference type="ARBA" id="ARBA00022642"/>
    </source>
</evidence>
<evidence type="ECO:0000256" key="8">
    <source>
        <dbReference type="RuleBase" id="RU003838"/>
    </source>
</evidence>
<dbReference type="InParanoid" id="A0A167LP93"/>
<dbReference type="InterPro" id="IPR007229">
    <property type="entry name" value="Nic_PRibTrfase-Fam"/>
</dbReference>
<dbReference type="NCBIfam" id="NF003704">
    <property type="entry name" value="PRK05321.1"/>
    <property type="match status" value="1"/>
</dbReference>
<dbReference type="RefSeq" id="XP_018288877.1">
    <property type="nucleotide sequence ID" value="XM_018429093.1"/>
</dbReference>
<feature type="domain" description="Nicotinate/nicotinamide phosphoribosyltransferase" evidence="9">
    <location>
        <begin position="166"/>
        <end position="406"/>
    </location>
</feature>
<dbReference type="EC" id="6.3.4.21" evidence="3 8"/>
<dbReference type="AlphaFoldDB" id="A0A167LP93"/>
<evidence type="ECO:0000256" key="2">
    <source>
        <dbReference type="ARBA" id="ARBA00010897"/>
    </source>
</evidence>
<dbReference type="GeneID" id="28989999"/>
<comment type="PTM">
    <text evidence="8">Transiently phosphorylated on a His residue during the reaction cycle. Phosphorylation strongly increases the affinity for substrates and increases the rate of nicotinate D-ribonucleotide production. Dephosphorylation regenerates the low-affinity form of the enzyme, leading to product release.</text>
</comment>
<protein>
    <recommendedName>
        <fullName evidence="3 8">Nicotinate phosphoribosyltransferase</fullName>
        <ecNumber evidence="3 8">6.3.4.21</ecNumber>
    </recommendedName>
</protein>
<evidence type="ECO:0000256" key="7">
    <source>
        <dbReference type="ARBA" id="ARBA00048668"/>
    </source>
</evidence>
<dbReference type="UniPathway" id="UPA00253">
    <property type="reaction ID" value="UER00457"/>
</dbReference>
<dbReference type="STRING" id="763407.A0A167LP93"/>
<comment type="pathway">
    <text evidence="1 8">Cofactor biosynthesis; NAD(+) biosynthesis; nicotinate D-ribonucleotide from nicotinate: step 1/1.</text>
</comment>